<evidence type="ECO:0000256" key="2">
    <source>
        <dbReference type="ARBA" id="ARBA00022723"/>
    </source>
</evidence>
<dbReference type="Gene3D" id="3.30.160.60">
    <property type="entry name" value="Classic Zinc Finger"/>
    <property type="match status" value="1"/>
</dbReference>
<dbReference type="InterPro" id="IPR013087">
    <property type="entry name" value="Znf_C2H2_type"/>
</dbReference>
<dbReference type="Proteomes" id="UP000070700">
    <property type="component" value="Unassembled WGS sequence"/>
</dbReference>
<dbReference type="OrthoDB" id="2687452at2759"/>
<keyword evidence="11" id="KW-1185">Reference proteome</keyword>
<dbReference type="KEGG" id="psco:LY89DRAFT_256627"/>
<dbReference type="EMBL" id="KQ947429">
    <property type="protein sequence ID" value="KUJ10281.1"/>
    <property type="molecule type" value="Genomic_DNA"/>
</dbReference>
<keyword evidence="2" id="KW-0479">Metal-binding</keyword>
<keyword evidence="4" id="KW-0862">Zinc</keyword>
<feature type="domain" description="C2H2-type" evidence="9">
    <location>
        <begin position="228"/>
        <end position="256"/>
    </location>
</feature>
<feature type="domain" description="C2H2-type" evidence="9">
    <location>
        <begin position="121"/>
        <end position="146"/>
    </location>
</feature>
<dbReference type="PANTHER" id="PTHR46179">
    <property type="entry name" value="ZINC FINGER PROTEIN"/>
    <property type="match status" value="1"/>
</dbReference>
<reference evidence="10 11" key="1">
    <citation type="submission" date="2015-10" db="EMBL/GenBank/DDBJ databases">
        <title>Full genome of DAOMC 229536 Phialocephala scopiformis, a fungal endophyte of spruce producing the potent anti-insectan compound rugulosin.</title>
        <authorList>
            <consortium name="DOE Joint Genome Institute"/>
            <person name="Walker A.K."/>
            <person name="Frasz S.L."/>
            <person name="Seifert K.A."/>
            <person name="Miller J.D."/>
            <person name="Mondo S.J."/>
            <person name="Labutti K."/>
            <person name="Lipzen A."/>
            <person name="Dockter R."/>
            <person name="Kennedy M."/>
            <person name="Grigoriev I.V."/>
            <person name="Spatafora J.W."/>
        </authorList>
    </citation>
    <scope>NUCLEOTIDE SEQUENCE [LARGE SCALE GENOMIC DNA]</scope>
    <source>
        <strain evidence="10 11">CBS 120377</strain>
    </source>
</reference>
<evidence type="ECO:0000256" key="6">
    <source>
        <dbReference type="ARBA" id="ARBA00023163"/>
    </source>
</evidence>
<proteinExistence type="predicted"/>
<comment type="subcellular location">
    <subcellularLocation>
        <location evidence="1">Nucleus</location>
    </subcellularLocation>
</comment>
<gene>
    <name evidence="10" type="ORF">LY89DRAFT_256627</name>
</gene>
<dbReference type="GO" id="GO:0008270">
    <property type="term" value="F:zinc ion binding"/>
    <property type="evidence" value="ECO:0007669"/>
    <property type="project" value="UniProtKB-KW"/>
</dbReference>
<feature type="domain" description="C2H2-type" evidence="9">
    <location>
        <begin position="259"/>
        <end position="288"/>
    </location>
</feature>
<evidence type="ECO:0000256" key="8">
    <source>
        <dbReference type="SAM" id="MobiDB-lite"/>
    </source>
</evidence>
<protein>
    <recommendedName>
        <fullName evidence="9">C2H2-type domain-containing protein</fullName>
    </recommendedName>
</protein>
<name>A0A132BD37_MOLSC</name>
<feature type="region of interest" description="Disordered" evidence="8">
    <location>
        <begin position="394"/>
        <end position="417"/>
    </location>
</feature>
<evidence type="ECO:0000256" key="7">
    <source>
        <dbReference type="ARBA" id="ARBA00023242"/>
    </source>
</evidence>
<dbReference type="AlphaFoldDB" id="A0A132BD37"/>
<feature type="domain" description="C2H2-type" evidence="9">
    <location>
        <begin position="192"/>
        <end position="219"/>
    </location>
</feature>
<accession>A0A132BD37</accession>
<keyword evidence="6" id="KW-0804">Transcription</keyword>
<evidence type="ECO:0000256" key="4">
    <source>
        <dbReference type="ARBA" id="ARBA00022833"/>
    </source>
</evidence>
<organism evidence="10 11">
    <name type="scientific">Mollisia scopiformis</name>
    <name type="common">Conifer needle endophyte fungus</name>
    <name type="synonym">Phialocephala scopiformis</name>
    <dbReference type="NCBI Taxonomy" id="149040"/>
    <lineage>
        <taxon>Eukaryota</taxon>
        <taxon>Fungi</taxon>
        <taxon>Dikarya</taxon>
        <taxon>Ascomycota</taxon>
        <taxon>Pezizomycotina</taxon>
        <taxon>Leotiomycetes</taxon>
        <taxon>Helotiales</taxon>
        <taxon>Mollisiaceae</taxon>
        <taxon>Mollisia</taxon>
    </lineage>
</organism>
<evidence type="ECO:0000313" key="11">
    <source>
        <dbReference type="Proteomes" id="UP000070700"/>
    </source>
</evidence>
<dbReference type="InParanoid" id="A0A132BD37"/>
<feature type="compositionally biased region" description="Low complexity" evidence="8">
    <location>
        <begin position="92"/>
        <end position="102"/>
    </location>
</feature>
<keyword evidence="5" id="KW-0805">Transcription regulation</keyword>
<dbReference type="GO" id="GO:0005634">
    <property type="term" value="C:nucleus"/>
    <property type="evidence" value="ECO:0007669"/>
    <property type="project" value="UniProtKB-SubCell"/>
</dbReference>
<keyword evidence="3" id="KW-0863">Zinc-finger</keyword>
<feature type="region of interest" description="Disordered" evidence="8">
    <location>
        <begin position="76"/>
        <end position="108"/>
    </location>
</feature>
<sequence length="417" mass="47362">MTIHTEMTDFHWPTCEPDFGFQNALEGLQDTICPSLYSDTWAPPFMLEADALVRSPSSLSEDYLFLKHTLLELQAESPPGSRAQHDDDDTSTQRSRSDTSISLNDWASPAHPAVQPLDHKLQCTYHDCTAKPFKTLCDFKSHMRGHAADVLEQWEEEKPCRCPWSGNCKSKAVFKSRRILQTHLENVHITPLTCTASGCSYRKPFRSNYDLKRHMLTAHSGDSNCQFLRCPYPKCDRGPRTFVRKDKWLIHIRTSHDGTECPINHCKAGKRDGLLTHDDLVKHIRHEHGKFECAIGACDSQLPSRFIESELLKHLEVSKSVLDFCPLVMSHFGPRQCNILTTCFSKLHHGLPYGAINTARSAVKISSDKTVKPTDVSSCWQECEQCKEGNFEEKSEIETKPGTPDEFRNHTLSFRSS</sequence>
<dbReference type="InterPro" id="IPR051061">
    <property type="entry name" value="Zinc_finger_trans_reg"/>
</dbReference>
<evidence type="ECO:0000256" key="3">
    <source>
        <dbReference type="ARBA" id="ARBA00022771"/>
    </source>
</evidence>
<evidence type="ECO:0000256" key="5">
    <source>
        <dbReference type="ARBA" id="ARBA00023015"/>
    </source>
</evidence>
<dbReference type="GeneID" id="28815964"/>
<dbReference type="SMART" id="SM00355">
    <property type="entry name" value="ZnF_C2H2"/>
    <property type="match status" value="5"/>
</dbReference>
<evidence type="ECO:0000259" key="9">
    <source>
        <dbReference type="SMART" id="SM00355"/>
    </source>
</evidence>
<feature type="compositionally biased region" description="Basic and acidic residues" evidence="8">
    <location>
        <begin position="394"/>
        <end position="409"/>
    </location>
</feature>
<evidence type="ECO:0000256" key="1">
    <source>
        <dbReference type="ARBA" id="ARBA00004123"/>
    </source>
</evidence>
<keyword evidence="7" id="KW-0539">Nucleus</keyword>
<evidence type="ECO:0000313" key="10">
    <source>
        <dbReference type="EMBL" id="KUJ10281.1"/>
    </source>
</evidence>
<feature type="domain" description="C2H2-type" evidence="9">
    <location>
        <begin position="160"/>
        <end position="188"/>
    </location>
</feature>
<dbReference type="GO" id="GO:0006357">
    <property type="term" value="P:regulation of transcription by RNA polymerase II"/>
    <property type="evidence" value="ECO:0007669"/>
    <property type="project" value="TreeGrafter"/>
</dbReference>
<dbReference type="PANTHER" id="PTHR46179:SF13">
    <property type="entry name" value="C2H2-TYPE DOMAIN-CONTAINING PROTEIN"/>
    <property type="match status" value="1"/>
</dbReference>
<dbReference type="RefSeq" id="XP_018064636.1">
    <property type="nucleotide sequence ID" value="XM_018206238.1"/>
</dbReference>